<reference evidence="2" key="1">
    <citation type="journal article" date="2013" name="Genetics">
        <title>The draft genome and transcriptome of Panagrellus redivivus are shaped by the harsh demands of a free-living lifestyle.</title>
        <authorList>
            <person name="Srinivasan J."/>
            <person name="Dillman A.R."/>
            <person name="Macchietto M.G."/>
            <person name="Heikkinen L."/>
            <person name="Lakso M."/>
            <person name="Fracchia K.M."/>
            <person name="Antoshechkin I."/>
            <person name="Mortazavi A."/>
            <person name="Wong G."/>
            <person name="Sternberg P.W."/>
        </authorList>
    </citation>
    <scope>NUCLEOTIDE SEQUENCE [LARGE SCALE GENOMIC DNA]</scope>
    <source>
        <strain evidence="2">MT8872</strain>
    </source>
</reference>
<reference evidence="3" key="2">
    <citation type="submission" date="2020-10" db="UniProtKB">
        <authorList>
            <consortium name="WormBaseParasite"/>
        </authorList>
    </citation>
    <scope>IDENTIFICATION</scope>
</reference>
<sequence>MVKINDDEDFGEKEEIPDELPMQVPTSSAATIPPTTTTTTEAPPPPPPVTQGPVSDGGTTKQSVSGYIADQAFDIKDRLKEKVMKQTGI</sequence>
<accession>A0A7E4ZW24</accession>
<protein>
    <submittedName>
        <fullName evidence="3">VASP tetramerisation domain-containing protein</fullName>
    </submittedName>
</protein>
<keyword evidence="2" id="KW-1185">Reference proteome</keyword>
<dbReference type="AlphaFoldDB" id="A0A7E4ZW24"/>
<feature type="compositionally biased region" description="Low complexity" evidence="1">
    <location>
        <begin position="24"/>
        <end position="41"/>
    </location>
</feature>
<dbReference type="WBParaSite" id="Pan_g20772.t1">
    <property type="protein sequence ID" value="Pan_g20772.t1"/>
    <property type="gene ID" value="Pan_g20772"/>
</dbReference>
<evidence type="ECO:0000313" key="2">
    <source>
        <dbReference type="Proteomes" id="UP000492821"/>
    </source>
</evidence>
<feature type="region of interest" description="Disordered" evidence="1">
    <location>
        <begin position="1"/>
        <end position="67"/>
    </location>
</feature>
<evidence type="ECO:0000256" key="1">
    <source>
        <dbReference type="SAM" id="MobiDB-lite"/>
    </source>
</evidence>
<proteinExistence type="predicted"/>
<name>A0A7E4ZW24_PANRE</name>
<dbReference type="Proteomes" id="UP000492821">
    <property type="component" value="Unassembled WGS sequence"/>
</dbReference>
<feature type="compositionally biased region" description="Acidic residues" evidence="1">
    <location>
        <begin position="1"/>
        <end position="18"/>
    </location>
</feature>
<evidence type="ECO:0000313" key="3">
    <source>
        <dbReference type="WBParaSite" id="Pan_g20772.t1"/>
    </source>
</evidence>
<organism evidence="2 3">
    <name type="scientific">Panagrellus redivivus</name>
    <name type="common">Microworm</name>
    <dbReference type="NCBI Taxonomy" id="6233"/>
    <lineage>
        <taxon>Eukaryota</taxon>
        <taxon>Metazoa</taxon>
        <taxon>Ecdysozoa</taxon>
        <taxon>Nematoda</taxon>
        <taxon>Chromadorea</taxon>
        <taxon>Rhabditida</taxon>
        <taxon>Tylenchina</taxon>
        <taxon>Panagrolaimomorpha</taxon>
        <taxon>Panagrolaimoidea</taxon>
        <taxon>Panagrolaimidae</taxon>
        <taxon>Panagrellus</taxon>
    </lineage>
</organism>